<evidence type="ECO:0000313" key="3">
    <source>
        <dbReference type="Proteomes" id="UP000008021"/>
    </source>
</evidence>
<dbReference type="eggNOG" id="KOG0594">
    <property type="taxonomic scope" value="Eukaryota"/>
</dbReference>
<dbReference type="AlphaFoldDB" id="A0A0E0CAS6"/>
<evidence type="ECO:0000256" key="1">
    <source>
        <dbReference type="SAM" id="MobiDB-lite"/>
    </source>
</evidence>
<dbReference type="Proteomes" id="UP000008021">
    <property type="component" value="Chromosome 1"/>
</dbReference>
<sequence>MEGNCGDKSRATIKMHENDEVIASLELSPVEIDMCDEDEEEQSQDTESSSEDEDDCFYPTNKDTSSDDEIMELFYHENTAESTFDTAESRDSVKYSHNRRPYSSIINLCLWPKELFASVAVFETDGKGNCTWQSFWRFNLEIDSIANENSHDATGPLVVSTKFTLCY</sequence>
<name>A0A0E0CAS6_9ORYZ</name>
<evidence type="ECO:0000313" key="2">
    <source>
        <dbReference type="EnsemblPlants" id="OMERI01G35410.1"/>
    </source>
</evidence>
<reference evidence="2" key="2">
    <citation type="submission" date="2018-05" db="EMBL/GenBank/DDBJ databases">
        <title>OmerRS3 (Oryza meridionalis Reference Sequence Version 3).</title>
        <authorList>
            <person name="Zhang J."/>
            <person name="Kudrna D."/>
            <person name="Lee S."/>
            <person name="Talag J."/>
            <person name="Welchert J."/>
            <person name="Wing R.A."/>
        </authorList>
    </citation>
    <scope>NUCLEOTIDE SEQUENCE [LARGE SCALE GENOMIC DNA]</scope>
    <source>
        <strain evidence="2">cv. OR44</strain>
    </source>
</reference>
<dbReference type="HOGENOM" id="CLU_1597080_0_0_1"/>
<protein>
    <submittedName>
        <fullName evidence="2">Uncharacterized protein</fullName>
    </submittedName>
</protein>
<reference evidence="2" key="1">
    <citation type="submission" date="2015-04" db="UniProtKB">
        <authorList>
            <consortium name="EnsemblPlants"/>
        </authorList>
    </citation>
    <scope>IDENTIFICATION</scope>
</reference>
<proteinExistence type="predicted"/>
<feature type="region of interest" description="Disordered" evidence="1">
    <location>
        <begin position="26"/>
        <end position="65"/>
    </location>
</feature>
<feature type="compositionally biased region" description="Acidic residues" evidence="1">
    <location>
        <begin position="33"/>
        <end position="56"/>
    </location>
</feature>
<accession>A0A0E0CAS6</accession>
<keyword evidence="3" id="KW-1185">Reference proteome</keyword>
<organism evidence="2">
    <name type="scientific">Oryza meridionalis</name>
    <dbReference type="NCBI Taxonomy" id="40149"/>
    <lineage>
        <taxon>Eukaryota</taxon>
        <taxon>Viridiplantae</taxon>
        <taxon>Streptophyta</taxon>
        <taxon>Embryophyta</taxon>
        <taxon>Tracheophyta</taxon>
        <taxon>Spermatophyta</taxon>
        <taxon>Magnoliopsida</taxon>
        <taxon>Liliopsida</taxon>
        <taxon>Poales</taxon>
        <taxon>Poaceae</taxon>
        <taxon>BOP clade</taxon>
        <taxon>Oryzoideae</taxon>
        <taxon>Oryzeae</taxon>
        <taxon>Oryzinae</taxon>
        <taxon>Oryza</taxon>
    </lineage>
</organism>
<dbReference type="Gramene" id="OMERI01G35410.1">
    <property type="protein sequence ID" value="OMERI01G35410.1"/>
    <property type="gene ID" value="OMERI01G35410"/>
</dbReference>
<dbReference type="EnsemblPlants" id="OMERI01G35410.1">
    <property type="protein sequence ID" value="OMERI01G35410.1"/>
    <property type="gene ID" value="OMERI01G35410"/>
</dbReference>